<dbReference type="Proteomes" id="UP000759298">
    <property type="component" value="Unassembled WGS sequence"/>
</dbReference>
<keyword evidence="5" id="KW-0460">Magnesium</keyword>
<proteinExistence type="inferred from homology"/>
<dbReference type="Gene3D" id="3.30.540.10">
    <property type="entry name" value="Fructose-1,6-Bisphosphatase, subunit A, domain 1"/>
    <property type="match status" value="1"/>
</dbReference>
<evidence type="ECO:0000256" key="4">
    <source>
        <dbReference type="ARBA" id="ARBA00022801"/>
    </source>
</evidence>
<accession>A0ABS7PG31</accession>
<protein>
    <submittedName>
        <fullName evidence="6">Histidinol phosphate phosphatase</fullName>
    </submittedName>
</protein>
<dbReference type="EMBL" id="JAHWXP010000002">
    <property type="protein sequence ID" value="MBY8336772.1"/>
    <property type="molecule type" value="Genomic_DNA"/>
</dbReference>
<comment type="cofactor">
    <cofactor evidence="1">
        <name>Mg(2+)</name>
        <dbReference type="ChEBI" id="CHEBI:18420"/>
    </cofactor>
</comment>
<evidence type="ECO:0000313" key="6">
    <source>
        <dbReference type="EMBL" id="MBY8336772.1"/>
    </source>
</evidence>
<dbReference type="InterPro" id="IPR000760">
    <property type="entry name" value="Inositol_monophosphatase-like"/>
</dbReference>
<dbReference type="PANTHER" id="PTHR43200">
    <property type="entry name" value="PHOSPHATASE"/>
    <property type="match status" value="1"/>
</dbReference>
<comment type="caution">
    <text evidence="6">The sequence shown here is derived from an EMBL/GenBank/DDBJ whole genome shotgun (WGS) entry which is preliminary data.</text>
</comment>
<dbReference type="InterPro" id="IPR051090">
    <property type="entry name" value="Inositol_monoP_superfamily"/>
</dbReference>
<evidence type="ECO:0000256" key="2">
    <source>
        <dbReference type="ARBA" id="ARBA00009759"/>
    </source>
</evidence>
<keyword evidence="7" id="KW-1185">Reference proteome</keyword>
<dbReference type="CDD" id="cd01641">
    <property type="entry name" value="Bacterial_IMPase_like_1"/>
    <property type="match status" value="1"/>
</dbReference>
<sequence>MKLDDELAVAHRLADAAREAIRPHFREVSPEFKGDASPVTIADREAEDAMRAILMSEYAQDGIVGEEYPEHEGRSGRQWVLDPIDGTISFIAGRPIFGTLIALMQDGWPVLGLIDQPITGERWVGRIGMPTTLNGTEIRTRSCKSLDAAILATSSPHYFDAESADGYMRLAHAVGGNKRQGMIVYGGDCYNYGLLAGGQIDIVCESGLKLFDYAALVPVVEGAGGTMSDWQGNPLDAQSDGSVIALGDPARLEDVLEALAGHSLEEH</sequence>
<evidence type="ECO:0000256" key="1">
    <source>
        <dbReference type="ARBA" id="ARBA00001946"/>
    </source>
</evidence>
<dbReference type="Pfam" id="PF00459">
    <property type="entry name" value="Inositol_P"/>
    <property type="match status" value="1"/>
</dbReference>
<dbReference type="PRINTS" id="PR00377">
    <property type="entry name" value="IMPHPHTASES"/>
</dbReference>
<keyword evidence="4" id="KW-0378">Hydrolase</keyword>
<evidence type="ECO:0000256" key="5">
    <source>
        <dbReference type="ARBA" id="ARBA00022842"/>
    </source>
</evidence>
<organism evidence="6 7">
    <name type="scientific">Alteriqipengyuania abyssalis</name>
    <dbReference type="NCBI Taxonomy" id="2860200"/>
    <lineage>
        <taxon>Bacteria</taxon>
        <taxon>Pseudomonadati</taxon>
        <taxon>Pseudomonadota</taxon>
        <taxon>Alphaproteobacteria</taxon>
        <taxon>Sphingomonadales</taxon>
        <taxon>Erythrobacteraceae</taxon>
        <taxon>Alteriqipengyuania</taxon>
    </lineage>
</organism>
<evidence type="ECO:0000313" key="7">
    <source>
        <dbReference type="Proteomes" id="UP000759298"/>
    </source>
</evidence>
<comment type="similarity">
    <text evidence="2">Belongs to the inositol monophosphatase superfamily.</text>
</comment>
<keyword evidence="3" id="KW-0479">Metal-binding</keyword>
<dbReference type="Gene3D" id="3.40.190.80">
    <property type="match status" value="1"/>
</dbReference>
<name>A0ABS7PG31_9SPHN</name>
<reference evidence="6 7" key="1">
    <citation type="submission" date="2021-07" db="EMBL/GenBank/DDBJ databases">
        <title>Alteriqipengyuania abyssalis NZ-12B nov, sp.nov isolated from deep sea sponge in pacific ocean.</title>
        <authorList>
            <person name="Tareen S."/>
            <person name="Wink J."/>
        </authorList>
    </citation>
    <scope>NUCLEOTIDE SEQUENCE [LARGE SCALE GENOMIC DNA]</scope>
    <source>
        <strain evidence="6 7">NZ-12B</strain>
    </source>
</reference>
<gene>
    <name evidence="6" type="ORF">KYN89_06900</name>
</gene>
<dbReference type="SUPFAM" id="SSF56655">
    <property type="entry name" value="Carbohydrate phosphatase"/>
    <property type="match status" value="1"/>
</dbReference>
<dbReference type="RefSeq" id="WP_222824407.1">
    <property type="nucleotide sequence ID" value="NZ_JAHWXP010000002.1"/>
</dbReference>
<dbReference type="PANTHER" id="PTHR43200:SF6">
    <property type="entry name" value="3'(2'),5'-BISPHOSPHATE NUCLEOTIDASE"/>
    <property type="match status" value="1"/>
</dbReference>
<evidence type="ECO:0000256" key="3">
    <source>
        <dbReference type="ARBA" id="ARBA00022723"/>
    </source>
</evidence>